<reference evidence="2" key="2">
    <citation type="submission" date="2020-06" db="EMBL/GenBank/DDBJ databases">
        <authorList>
            <person name="Sheffer M."/>
        </authorList>
    </citation>
    <scope>NUCLEOTIDE SEQUENCE</scope>
</reference>
<protein>
    <submittedName>
        <fullName evidence="2">Uncharacterized protein</fullName>
    </submittedName>
</protein>
<keyword evidence="3" id="KW-1185">Reference proteome</keyword>
<evidence type="ECO:0000256" key="1">
    <source>
        <dbReference type="SAM" id="MobiDB-lite"/>
    </source>
</evidence>
<comment type="caution">
    <text evidence="2">The sequence shown here is derived from an EMBL/GenBank/DDBJ whole genome shotgun (WGS) entry which is preliminary data.</text>
</comment>
<dbReference type="AlphaFoldDB" id="A0A8T0FS86"/>
<evidence type="ECO:0000313" key="2">
    <source>
        <dbReference type="EMBL" id="KAF8793155.1"/>
    </source>
</evidence>
<name>A0A8T0FS86_ARGBR</name>
<dbReference type="EMBL" id="JABXBU010000003">
    <property type="protein sequence ID" value="KAF8793155.1"/>
    <property type="molecule type" value="Genomic_DNA"/>
</dbReference>
<feature type="compositionally biased region" description="Polar residues" evidence="1">
    <location>
        <begin position="10"/>
        <end position="31"/>
    </location>
</feature>
<feature type="compositionally biased region" description="Low complexity" evidence="1">
    <location>
        <begin position="63"/>
        <end position="77"/>
    </location>
</feature>
<evidence type="ECO:0000313" key="3">
    <source>
        <dbReference type="Proteomes" id="UP000807504"/>
    </source>
</evidence>
<accession>A0A8T0FS86</accession>
<feature type="region of interest" description="Disordered" evidence="1">
    <location>
        <begin position="1"/>
        <end position="31"/>
    </location>
</feature>
<organism evidence="2 3">
    <name type="scientific">Argiope bruennichi</name>
    <name type="common">Wasp spider</name>
    <name type="synonym">Aranea bruennichi</name>
    <dbReference type="NCBI Taxonomy" id="94029"/>
    <lineage>
        <taxon>Eukaryota</taxon>
        <taxon>Metazoa</taxon>
        <taxon>Ecdysozoa</taxon>
        <taxon>Arthropoda</taxon>
        <taxon>Chelicerata</taxon>
        <taxon>Arachnida</taxon>
        <taxon>Araneae</taxon>
        <taxon>Araneomorphae</taxon>
        <taxon>Entelegynae</taxon>
        <taxon>Araneoidea</taxon>
        <taxon>Araneidae</taxon>
        <taxon>Argiope</taxon>
    </lineage>
</organism>
<gene>
    <name evidence="2" type="ORF">HNY73_004675</name>
</gene>
<dbReference type="Proteomes" id="UP000807504">
    <property type="component" value="Unassembled WGS sequence"/>
</dbReference>
<reference evidence="2" key="1">
    <citation type="journal article" date="2020" name="bioRxiv">
        <title>Chromosome-level reference genome of the European wasp spider Argiope bruennichi: a resource for studies on range expansion and evolutionary adaptation.</title>
        <authorList>
            <person name="Sheffer M.M."/>
            <person name="Hoppe A."/>
            <person name="Krehenwinkel H."/>
            <person name="Uhl G."/>
            <person name="Kuss A.W."/>
            <person name="Jensen L."/>
            <person name="Jensen C."/>
            <person name="Gillespie R.G."/>
            <person name="Hoff K.J."/>
            <person name="Prost S."/>
        </authorList>
    </citation>
    <scope>NUCLEOTIDE SEQUENCE</scope>
</reference>
<proteinExistence type="predicted"/>
<feature type="region of interest" description="Disordered" evidence="1">
    <location>
        <begin position="56"/>
        <end position="77"/>
    </location>
</feature>
<sequence length="77" mass="7979">MAHLAPADPSTGSRGGCTSASRTLTHFHSTNGIPPTSVIYGGRVGFDVDDDKRTLDASEKETTAASTTAATNNKIKD</sequence>